<dbReference type="STRING" id="490189.SAMN02927903_02908"/>
<evidence type="ECO:0000313" key="11">
    <source>
        <dbReference type="Proteomes" id="UP000199354"/>
    </source>
</evidence>
<keyword evidence="7" id="KW-0813">Transport</keyword>
<gene>
    <name evidence="10" type="ORF">SAMN02927903_02908</name>
</gene>
<keyword evidence="11" id="KW-1185">Reference proteome</keyword>
<accession>A0A1G5JVC2</accession>
<evidence type="ECO:0000256" key="5">
    <source>
        <dbReference type="ARBA" id="ARBA00022989"/>
    </source>
</evidence>
<organism evidence="10 11">
    <name type="scientific">Flavobacterium caeni</name>
    <dbReference type="NCBI Taxonomy" id="490189"/>
    <lineage>
        <taxon>Bacteria</taxon>
        <taxon>Pseudomonadati</taxon>
        <taxon>Bacteroidota</taxon>
        <taxon>Flavobacteriia</taxon>
        <taxon>Flavobacteriales</taxon>
        <taxon>Flavobacteriaceae</taxon>
        <taxon>Flavobacterium</taxon>
    </lineage>
</organism>
<keyword evidence="4 7" id="KW-0812">Transmembrane</keyword>
<dbReference type="GO" id="GO:0005886">
    <property type="term" value="C:plasma membrane"/>
    <property type="evidence" value="ECO:0007669"/>
    <property type="project" value="UniProtKB-SubCell"/>
</dbReference>
<evidence type="ECO:0000256" key="4">
    <source>
        <dbReference type="ARBA" id="ARBA00022692"/>
    </source>
</evidence>
<comment type="similarity">
    <text evidence="2 7">Belongs to the ExbD/TolR family.</text>
</comment>
<dbReference type="EMBL" id="FMVF01000016">
    <property type="protein sequence ID" value="SCY91800.1"/>
    <property type="molecule type" value="Genomic_DNA"/>
</dbReference>
<keyword evidence="3" id="KW-1003">Cell membrane</keyword>
<feature type="region of interest" description="Disordered" evidence="8">
    <location>
        <begin position="184"/>
        <end position="204"/>
    </location>
</feature>
<feature type="transmembrane region" description="Helical" evidence="9">
    <location>
        <begin position="28"/>
        <end position="46"/>
    </location>
</feature>
<dbReference type="PANTHER" id="PTHR30558">
    <property type="entry name" value="EXBD MEMBRANE COMPONENT OF PMF-DRIVEN MACROMOLECULE IMPORT SYSTEM"/>
    <property type="match status" value="1"/>
</dbReference>
<evidence type="ECO:0000256" key="1">
    <source>
        <dbReference type="ARBA" id="ARBA00004162"/>
    </source>
</evidence>
<dbReference type="InterPro" id="IPR003400">
    <property type="entry name" value="ExbD"/>
</dbReference>
<evidence type="ECO:0000256" key="7">
    <source>
        <dbReference type="RuleBase" id="RU003879"/>
    </source>
</evidence>
<dbReference type="OrthoDB" id="952702at2"/>
<protein>
    <submittedName>
        <fullName evidence="10">Biopolymer transport protein ExbD</fullName>
    </submittedName>
</protein>
<dbReference type="Proteomes" id="UP000199354">
    <property type="component" value="Unassembled WGS sequence"/>
</dbReference>
<dbReference type="GO" id="GO:0022857">
    <property type="term" value="F:transmembrane transporter activity"/>
    <property type="evidence" value="ECO:0007669"/>
    <property type="project" value="InterPro"/>
</dbReference>
<keyword evidence="5 9" id="KW-1133">Transmembrane helix</keyword>
<dbReference type="RefSeq" id="WP_091145745.1">
    <property type="nucleotide sequence ID" value="NZ_FMVF01000016.1"/>
</dbReference>
<keyword evidence="6 9" id="KW-0472">Membrane</keyword>
<evidence type="ECO:0000256" key="6">
    <source>
        <dbReference type="ARBA" id="ARBA00023136"/>
    </source>
</evidence>
<evidence type="ECO:0000313" key="10">
    <source>
        <dbReference type="EMBL" id="SCY91800.1"/>
    </source>
</evidence>
<dbReference type="GO" id="GO:0015031">
    <property type="term" value="P:protein transport"/>
    <property type="evidence" value="ECO:0007669"/>
    <property type="project" value="UniProtKB-KW"/>
</dbReference>
<sequence length="204" mass="21989">MAELNTGDGGGGKKGSKKVRSKKQNSKVDLTAMVDLAFLLITFFMLTTSLSKPQSMDLGLPDKDDDPSKNKDVKVDENRTMTLLLGDNNQMKMYMGLLATPKIAPKEMAYGKEGIRQELLKQRQAVVEYTGNKDKGLIVIIKPSKKASYKNLVDILDEMAIVDVPTYAIVNDYTPEESKLIGIPNAGGPAAPADASADAATPAP</sequence>
<reference evidence="10 11" key="1">
    <citation type="submission" date="2016-10" db="EMBL/GenBank/DDBJ databases">
        <authorList>
            <person name="de Groot N.N."/>
        </authorList>
    </citation>
    <scope>NUCLEOTIDE SEQUENCE [LARGE SCALE GENOMIC DNA]</scope>
    <source>
        <strain evidence="10 11">CGMCC 1.7031</strain>
    </source>
</reference>
<name>A0A1G5JVC2_9FLAO</name>
<evidence type="ECO:0000256" key="3">
    <source>
        <dbReference type="ARBA" id="ARBA00022475"/>
    </source>
</evidence>
<keyword evidence="7" id="KW-0653">Protein transport</keyword>
<evidence type="ECO:0000256" key="2">
    <source>
        <dbReference type="ARBA" id="ARBA00005811"/>
    </source>
</evidence>
<evidence type="ECO:0000256" key="9">
    <source>
        <dbReference type="SAM" id="Phobius"/>
    </source>
</evidence>
<evidence type="ECO:0000256" key="8">
    <source>
        <dbReference type="SAM" id="MobiDB-lite"/>
    </source>
</evidence>
<feature type="region of interest" description="Disordered" evidence="8">
    <location>
        <begin position="1"/>
        <end position="24"/>
    </location>
</feature>
<proteinExistence type="inferred from homology"/>
<dbReference type="PANTHER" id="PTHR30558:SF3">
    <property type="entry name" value="BIOPOLYMER TRANSPORT PROTEIN EXBD-RELATED"/>
    <property type="match status" value="1"/>
</dbReference>
<comment type="subcellular location">
    <subcellularLocation>
        <location evidence="1">Cell membrane</location>
        <topology evidence="1">Single-pass membrane protein</topology>
    </subcellularLocation>
    <subcellularLocation>
        <location evidence="7">Cell membrane</location>
        <topology evidence="7">Single-pass type II membrane protein</topology>
    </subcellularLocation>
</comment>
<dbReference type="AlphaFoldDB" id="A0A1G5JVC2"/>
<feature type="compositionally biased region" description="Basic residues" evidence="8">
    <location>
        <begin position="14"/>
        <end position="24"/>
    </location>
</feature>
<dbReference type="Pfam" id="PF02472">
    <property type="entry name" value="ExbD"/>
    <property type="match status" value="1"/>
</dbReference>